<evidence type="ECO:0000256" key="1">
    <source>
        <dbReference type="SAM" id="MobiDB-lite"/>
    </source>
</evidence>
<evidence type="ECO:0000313" key="3">
    <source>
        <dbReference type="Proteomes" id="UP000465360"/>
    </source>
</evidence>
<evidence type="ECO:0000313" key="2">
    <source>
        <dbReference type="EMBL" id="GFG89559.1"/>
    </source>
</evidence>
<gene>
    <name evidence="2" type="ORF">MBOU_16010</name>
</gene>
<protein>
    <submittedName>
        <fullName evidence="2">Uncharacterized protein</fullName>
    </submittedName>
</protein>
<comment type="caution">
    <text evidence="2">The sequence shown here is derived from an EMBL/GenBank/DDBJ whole genome shotgun (WGS) entry which is preliminary data.</text>
</comment>
<organism evidence="2 3">
    <name type="scientific">Mycobacterium bourgelatii</name>
    <dbReference type="NCBI Taxonomy" id="1273442"/>
    <lineage>
        <taxon>Bacteria</taxon>
        <taxon>Bacillati</taxon>
        <taxon>Actinomycetota</taxon>
        <taxon>Actinomycetes</taxon>
        <taxon>Mycobacteriales</taxon>
        <taxon>Mycobacteriaceae</taxon>
        <taxon>Mycobacterium</taxon>
    </lineage>
</organism>
<accession>A0A7I9YLP6</accession>
<keyword evidence="3" id="KW-1185">Reference proteome</keyword>
<reference evidence="2 3" key="1">
    <citation type="journal article" date="2019" name="Emerg. Microbes Infect.">
        <title>Comprehensive subspecies identification of 175 nontuberculous mycobacteria species based on 7547 genomic profiles.</title>
        <authorList>
            <person name="Matsumoto Y."/>
            <person name="Kinjo T."/>
            <person name="Motooka D."/>
            <person name="Nabeya D."/>
            <person name="Jung N."/>
            <person name="Uechi K."/>
            <person name="Horii T."/>
            <person name="Iida T."/>
            <person name="Fujita J."/>
            <person name="Nakamura S."/>
        </authorList>
    </citation>
    <scope>NUCLEOTIDE SEQUENCE [LARGE SCALE GENOMIC DNA]</scope>
    <source>
        <strain evidence="2 3">JCM 30725</strain>
    </source>
</reference>
<feature type="region of interest" description="Disordered" evidence="1">
    <location>
        <begin position="1"/>
        <end position="20"/>
    </location>
</feature>
<dbReference type="AlphaFoldDB" id="A0A7I9YLP6"/>
<dbReference type="Proteomes" id="UP000465360">
    <property type="component" value="Unassembled WGS sequence"/>
</dbReference>
<sequence length="178" mass="18743">MSQLRQPEVLGDDGRDRARHTVGGLVAGDHQLGALDGAQRPRERPTGLDDVRALQPVVLEVHGFVGTHRQSLADCFGGALGAGGQHGDRAFAAFPLPDLQRFLDGALVDLVQDRVGSLAVERPVTVFQLALGPGVWDLLDQDHDVRHGCGSSSSKVSGSAHCGTSVTRLATAQDITGR</sequence>
<name>A0A7I9YLP6_MYCBU</name>
<proteinExistence type="predicted"/>
<dbReference type="EMBL" id="BLKZ01000001">
    <property type="protein sequence ID" value="GFG89559.1"/>
    <property type="molecule type" value="Genomic_DNA"/>
</dbReference>